<dbReference type="InterPro" id="IPR001647">
    <property type="entry name" value="HTH_TetR"/>
</dbReference>
<keyword evidence="1 2" id="KW-0238">DNA-binding</keyword>
<evidence type="ECO:0000256" key="2">
    <source>
        <dbReference type="PROSITE-ProRule" id="PRU00335"/>
    </source>
</evidence>
<accession>A0A239YI40</accession>
<feature type="domain" description="HTH tetR-type" evidence="3">
    <location>
        <begin position="3"/>
        <end position="63"/>
    </location>
</feature>
<dbReference type="SUPFAM" id="SSF46689">
    <property type="entry name" value="Homeodomain-like"/>
    <property type="match status" value="1"/>
</dbReference>
<dbReference type="PROSITE" id="PS50977">
    <property type="entry name" value="HTH_TETR_2"/>
    <property type="match status" value="1"/>
</dbReference>
<reference evidence="4 5" key="1">
    <citation type="submission" date="2017-06" db="EMBL/GenBank/DDBJ databases">
        <authorList>
            <consortium name="Pathogen Informatics"/>
        </authorList>
    </citation>
    <scope>NUCLEOTIDE SEQUENCE [LARGE SCALE GENOMIC DNA]</scope>
    <source>
        <strain evidence="4 5">NCTC13839</strain>
    </source>
</reference>
<dbReference type="PANTHER" id="PTHR43479">
    <property type="entry name" value="ACREF/ENVCD OPERON REPRESSOR-RELATED"/>
    <property type="match status" value="1"/>
</dbReference>
<dbReference type="InterPro" id="IPR050624">
    <property type="entry name" value="HTH-type_Tx_Regulator"/>
</dbReference>
<gene>
    <name evidence="4" type="ORF">SAMEA4384403_00416</name>
</gene>
<dbReference type="EMBL" id="LT906462">
    <property type="protein sequence ID" value="SNV58086.1"/>
    <property type="molecule type" value="Genomic_DNA"/>
</dbReference>
<proteinExistence type="predicted"/>
<sequence>MKKHARQLIINNMVYLLEQYHFDEITIKMLCAECGINRSTFYAHFKDKYETYEEIKRFHMANYNSLMDNIERSIINDPENRKIYIQQYFTNMFHYIYTYQKFFTSVLVLHPQRDFVVDLIKLKKVRFEILISKAASLQDVNFFLDYTIGGQIASIYSWLKDGCQEDPKKMADIMYRNIIKINR</sequence>
<evidence type="ECO:0000259" key="3">
    <source>
        <dbReference type="PROSITE" id="PS50977"/>
    </source>
</evidence>
<feature type="DNA-binding region" description="H-T-H motif" evidence="2">
    <location>
        <begin position="26"/>
        <end position="45"/>
    </location>
</feature>
<evidence type="ECO:0000313" key="5">
    <source>
        <dbReference type="Proteomes" id="UP000242084"/>
    </source>
</evidence>
<dbReference type="Pfam" id="PF14278">
    <property type="entry name" value="TetR_C_8"/>
    <property type="match status" value="1"/>
</dbReference>
<dbReference type="RefSeq" id="WP_095086055.1">
    <property type="nucleotide sequence ID" value="NZ_BMDM01000003.1"/>
</dbReference>
<organism evidence="4 5">
    <name type="scientific">Mammaliicoccus stepanovicii</name>
    <dbReference type="NCBI Taxonomy" id="643214"/>
    <lineage>
        <taxon>Bacteria</taxon>
        <taxon>Bacillati</taxon>
        <taxon>Bacillota</taxon>
        <taxon>Bacilli</taxon>
        <taxon>Bacillales</taxon>
        <taxon>Staphylococcaceae</taxon>
        <taxon>Mammaliicoccus</taxon>
    </lineage>
</organism>
<protein>
    <submittedName>
        <fullName evidence="4">Putative transcriptional regulator</fullName>
    </submittedName>
</protein>
<dbReference type="GO" id="GO:0003677">
    <property type="term" value="F:DNA binding"/>
    <property type="evidence" value="ECO:0007669"/>
    <property type="project" value="UniProtKB-UniRule"/>
</dbReference>
<evidence type="ECO:0000313" key="4">
    <source>
        <dbReference type="EMBL" id="SNV58086.1"/>
    </source>
</evidence>
<dbReference type="OrthoDB" id="9810250at2"/>
<dbReference type="Gene3D" id="1.10.357.10">
    <property type="entry name" value="Tetracycline Repressor, domain 2"/>
    <property type="match status" value="1"/>
</dbReference>
<dbReference type="AlphaFoldDB" id="A0A239YI40"/>
<keyword evidence="5" id="KW-1185">Reference proteome</keyword>
<dbReference type="InterPro" id="IPR039532">
    <property type="entry name" value="TetR_C_Firmicutes"/>
</dbReference>
<dbReference type="PANTHER" id="PTHR43479:SF7">
    <property type="entry name" value="TETR-FAMILY TRANSCRIPTIONAL REGULATOR"/>
    <property type="match status" value="1"/>
</dbReference>
<dbReference type="Pfam" id="PF00440">
    <property type="entry name" value="TetR_N"/>
    <property type="match status" value="1"/>
</dbReference>
<name>A0A239YI40_9STAP</name>
<dbReference type="KEGG" id="sste:SAMEA4384403_0416"/>
<dbReference type="Proteomes" id="UP000242084">
    <property type="component" value="Chromosome 1"/>
</dbReference>
<evidence type="ECO:0000256" key="1">
    <source>
        <dbReference type="ARBA" id="ARBA00023125"/>
    </source>
</evidence>
<dbReference type="InterPro" id="IPR009057">
    <property type="entry name" value="Homeodomain-like_sf"/>
</dbReference>